<sequence>MHPPIEPLLIDEDILVVNKPSHLLSVPGRYEKDCLQARLESQFGTTLVVHRLDRDTSGVMVYARHKTALAAIQRQFERQTTTKEYEALVYGTPRGMQGCINLPIIVDWPNRPLQMISHTQGRYALTRWQRLETDGRLSRMRLLPQTGRSHQLRLHMQQIGCPIVGDTLYAGDQLNEEPRLMLHARRLEFDHPTQQQRLRFNCAPEF</sequence>
<proteinExistence type="predicted"/>
<name>A0A222FL43_9GAMM</name>
<reference evidence="2 3" key="1">
    <citation type="submission" date="2017-07" db="EMBL/GenBank/DDBJ databases">
        <title>Annotated genome sequence of Bacterioplanes sanyensis isolated from Red Sea.</title>
        <authorList>
            <person name="Rehman Z.U."/>
        </authorList>
    </citation>
    <scope>NUCLEOTIDE SEQUENCE [LARGE SCALE GENOMIC DNA]</scope>
    <source>
        <strain evidence="2 3">NV9</strain>
    </source>
</reference>
<dbReference type="SUPFAM" id="SSF55120">
    <property type="entry name" value="Pseudouridine synthase"/>
    <property type="match status" value="1"/>
</dbReference>
<dbReference type="GO" id="GO:0140098">
    <property type="term" value="F:catalytic activity, acting on RNA"/>
    <property type="evidence" value="ECO:0007669"/>
    <property type="project" value="UniProtKB-ARBA"/>
</dbReference>
<protein>
    <submittedName>
        <fullName evidence="2">RNA pseudouridine synthase</fullName>
    </submittedName>
</protein>
<organism evidence="2 3">
    <name type="scientific">Bacterioplanes sanyensis</name>
    <dbReference type="NCBI Taxonomy" id="1249553"/>
    <lineage>
        <taxon>Bacteria</taxon>
        <taxon>Pseudomonadati</taxon>
        <taxon>Pseudomonadota</taxon>
        <taxon>Gammaproteobacteria</taxon>
        <taxon>Oceanospirillales</taxon>
        <taxon>Oceanospirillaceae</taxon>
        <taxon>Bacterioplanes</taxon>
    </lineage>
</organism>
<dbReference type="PANTHER" id="PTHR21600">
    <property type="entry name" value="MITOCHONDRIAL RNA PSEUDOURIDINE SYNTHASE"/>
    <property type="match status" value="1"/>
</dbReference>
<feature type="domain" description="Pseudouridine synthase RsuA/RluA-like" evidence="1">
    <location>
        <begin position="13"/>
        <end position="158"/>
    </location>
</feature>
<dbReference type="Gene3D" id="3.30.2350.10">
    <property type="entry name" value="Pseudouridine synthase"/>
    <property type="match status" value="1"/>
</dbReference>
<evidence type="ECO:0000259" key="1">
    <source>
        <dbReference type="Pfam" id="PF00849"/>
    </source>
</evidence>
<dbReference type="RefSeq" id="WP_094060920.1">
    <property type="nucleotide sequence ID" value="NZ_CP022530.1"/>
</dbReference>
<dbReference type="KEGG" id="bsan:CHH28_14160"/>
<dbReference type="Proteomes" id="UP000202440">
    <property type="component" value="Chromosome"/>
</dbReference>
<keyword evidence="3" id="KW-1185">Reference proteome</keyword>
<dbReference type="PANTHER" id="PTHR21600:SF89">
    <property type="entry name" value="RIBOSOMAL LARGE SUBUNIT PSEUDOURIDINE SYNTHASE A"/>
    <property type="match status" value="1"/>
</dbReference>
<dbReference type="AlphaFoldDB" id="A0A222FL43"/>
<dbReference type="Pfam" id="PF00849">
    <property type="entry name" value="PseudoU_synth_2"/>
    <property type="match status" value="1"/>
</dbReference>
<accession>A0A222FL43</accession>
<dbReference type="CDD" id="cd02869">
    <property type="entry name" value="PseudoU_synth_RluA_like"/>
    <property type="match status" value="1"/>
</dbReference>
<dbReference type="GO" id="GO:0009982">
    <property type="term" value="F:pseudouridine synthase activity"/>
    <property type="evidence" value="ECO:0007669"/>
    <property type="project" value="InterPro"/>
</dbReference>
<evidence type="ECO:0000313" key="2">
    <source>
        <dbReference type="EMBL" id="ASP39745.1"/>
    </source>
</evidence>
<dbReference type="InterPro" id="IPR006145">
    <property type="entry name" value="PsdUridine_synth_RsuA/RluA"/>
</dbReference>
<dbReference type="GO" id="GO:0000455">
    <property type="term" value="P:enzyme-directed rRNA pseudouridine synthesis"/>
    <property type="evidence" value="ECO:0007669"/>
    <property type="project" value="TreeGrafter"/>
</dbReference>
<dbReference type="InterPro" id="IPR020103">
    <property type="entry name" value="PsdUridine_synth_cat_dom_sf"/>
</dbReference>
<dbReference type="EMBL" id="CP022530">
    <property type="protein sequence ID" value="ASP39745.1"/>
    <property type="molecule type" value="Genomic_DNA"/>
</dbReference>
<dbReference type="InterPro" id="IPR050188">
    <property type="entry name" value="RluA_PseudoU_synthase"/>
</dbReference>
<gene>
    <name evidence="2" type="ORF">CHH28_14160</name>
</gene>
<evidence type="ECO:0000313" key="3">
    <source>
        <dbReference type="Proteomes" id="UP000202440"/>
    </source>
</evidence>
<dbReference type="GO" id="GO:0003723">
    <property type="term" value="F:RNA binding"/>
    <property type="evidence" value="ECO:0007669"/>
    <property type="project" value="InterPro"/>
</dbReference>
<dbReference type="OrthoDB" id="9807829at2"/>